<dbReference type="InterPro" id="IPR011009">
    <property type="entry name" value="Kinase-like_dom_sf"/>
</dbReference>
<protein>
    <submittedName>
        <fullName evidence="6">Kinase-like protein</fullName>
    </submittedName>
</protein>
<feature type="domain" description="Protein kinase" evidence="5">
    <location>
        <begin position="82"/>
        <end position="358"/>
    </location>
</feature>
<dbReference type="PROSITE" id="PS00107">
    <property type="entry name" value="PROTEIN_KINASE_ATP"/>
    <property type="match status" value="1"/>
</dbReference>
<feature type="binding site" evidence="3">
    <location>
        <position position="115"/>
    </location>
    <ligand>
        <name>ATP</name>
        <dbReference type="ChEBI" id="CHEBI:30616"/>
    </ligand>
</feature>
<evidence type="ECO:0000313" key="7">
    <source>
        <dbReference type="Proteomes" id="UP001148299"/>
    </source>
</evidence>
<comment type="similarity">
    <text evidence="4">Belongs to the protein kinase superfamily.</text>
</comment>
<evidence type="ECO:0000256" key="4">
    <source>
        <dbReference type="RuleBase" id="RU000304"/>
    </source>
</evidence>
<dbReference type="Pfam" id="PF00069">
    <property type="entry name" value="Pkinase"/>
    <property type="match status" value="1"/>
</dbReference>
<dbReference type="SUPFAM" id="SSF56112">
    <property type="entry name" value="Protein kinase-like (PK-like)"/>
    <property type="match status" value="1"/>
</dbReference>
<dbReference type="PROSITE" id="PS50011">
    <property type="entry name" value="PROTEIN_KINASE_DOM"/>
    <property type="match status" value="1"/>
</dbReference>
<accession>A0A9W9UVD6</accession>
<evidence type="ECO:0000256" key="2">
    <source>
        <dbReference type="ARBA" id="ARBA00022840"/>
    </source>
</evidence>
<comment type="caution">
    <text evidence="6">The sequence shown here is derived from an EMBL/GenBank/DDBJ whole genome shotgun (WGS) entry which is preliminary data.</text>
</comment>
<dbReference type="GO" id="GO:0044773">
    <property type="term" value="P:mitotic DNA damage checkpoint signaling"/>
    <property type="evidence" value="ECO:0007669"/>
    <property type="project" value="TreeGrafter"/>
</dbReference>
<keyword evidence="4" id="KW-0723">Serine/threonine-protein kinase</keyword>
<evidence type="ECO:0000256" key="3">
    <source>
        <dbReference type="PROSITE-ProRule" id="PRU10141"/>
    </source>
</evidence>
<dbReference type="SMART" id="SM00220">
    <property type="entry name" value="S_TKc"/>
    <property type="match status" value="1"/>
</dbReference>
<keyword evidence="6" id="KW-0808">Transferase</keyword>
<dbReference type="GO" id="GO:0005737">
    <property type="term" value="C:cytoplasm"/>
    <property type="evidence" value="ECO:0007669"/>
    <property type="project" value="TreeGrafter"/>
</dbReference>
<dbReference type="InterPro" id="IPR000719">
    <property type="entry name" value="Prot_kinase_dom"/>
</dbReference>
<gene>
    <name evidence="6" type="ORF">N7541_005157</name>
</gene>
<dbReference type="EMBL" id="JAPZBR010000003">
    <property type="protein sequence ID" value="KAJ5357999.1"/>
    <property type="molecule type" value="Genomic_DNA"/>
</dbReference>
<keyword evidence="1 3" id="KW-0547">Nucleotide-binding</keyword>
<name>A0A9W9UVD6_PENBR</name>
<dbReference type="PANTHER" id="PTHR44167">
    <property type="entry name" value="OVARIAN-SPECIFIC SERINE/THREONINE-PROTEIN KINASE LOK-RELATED"/>
    <property type="match status" value="1"/>
</dbReference>
<dbReference type="AlphaFoldDB" id="A0A9W9UVD6"/>
<dbReference type="GO" id="GO:0004674">
    <property type="term" value="F:protein serine/threonine kinase activity"/>
    <property type="evidence" value="ECO:0007669"/>
    <property type="project" value="UniProtKB-KW"/>
</dbReference>
<dbReference type="InterPro" id="IPR017441">
    <property type="entry name" value="Protein_kinase_ATP_BS"/>
</dbReference>
<dbReference type="Gene3D" id="1.10.510.10">
    <property type="entry name" value="Transferase(Phosphotransferase) domain 1"/>
    <property type="match status" value="1"/>
</dbReference>
<reference evidence="6" key="2">
    <citation type="journal article" date="2023" name="IMA Fungus">
        <title>Comparative genomic study of the Penicillium genus elucidates a diverse pangenome and 15 lateral gene transfer events.</title>
        <authorList>
            <person name="Petersen C."/>
            <person name="Sorensen T."/>
            <person name="Nielsen M.R."/>
            <person name="Sondergaard T.E."/>
            <person name="Sorensen J.L."/>
            <person name="Fitzpatrick D.A."/>
            <person name="Frisvad J.C."/>
            <person name="Nielsen K.L."/>
        </authorList>
    </citation>
    <scope>NUCLEOTIDE SEQUENCE</scope>
    <source>
        <strain evidence="6">IBT 35675</strain>
    </source>
</reference>
<proteinExistence type="inferred from homology"/>
<sequence length="365" mass="41557">MKSFLPEPDKYPHLERKKYKIPDFIGNWEIYQNYTSNKAKKDHAFTKLAFETLISRVSSSRVLEDEDPNQTTVFTDAYRLEIDQRKVLGSGASGFVYPGTLKWAENTYEHDVAVKVSYHPQLLWQAQIMDLIQGTHLMSYLGSLVIAQPDDTNARDGLVYALIMPRMQGSLQSWAAALSREERQRRIHHTIMLQIWEGLVELHSQGFAHRDVKLANMVYTWNEAGEMRVVISDLDQATPIREIQDSGGTLGLLSREILLGQKFDPMSADVFAMAMSLLELAMEEMSSNKDFRLLVWKIAIESAKQSVVESSLVGLFNGSLSERQAHLLAKGLCEQEGDDNGVWKRRITAKEFLTELRLMIDSGLW</sequence>
<dbReference type="GO" id="GO:0005634">
    <property type="term" value="C:nucleus"/>
    <property type="evidence" value="ECO:0007669"/>
    <property type="project" value="TreeGrafter"/>
</dbReference>
<reference evidence="6" key="1">
    <citation type="submission" date="2022-12" db="EMBL/GenBank/DDBJ databases">
        <authorList>
            <person name="Petersen C."/>
        </authorList>
    </citation>
    <scope>NUCLEOTIDE SEQUENCE</scope>
    <source>
        <strain evidence="6">IBT 35675</strain>
    </source>
</reference>
<evidence type="ECO:0000313" key="6">
    <source>
        <dbReference type="EMBL" id="KAJ5357999.1"/>
    </source>
</evidence>
<dbReference type="PROSITE" id="PS00108">
    <property type="entry name" value="PROTEIN_KINASE_ST"/>
    <property type="match status" value="1"/>
</dbReference>
<dbReference type="GO" id="GO:0005524">
    <property type="term" value="F:ATP binding"/>
    <property type="evidence" value="ECO:0007669"/>
    <property type="project" value="UniProtKB-UniRule"/>
</dbReference>
<keyword evidence="6" id="KW-0418">Kinase</keyword>
<dbReference type="Proteomes" id="UP001148299">
    <property type="component" value="Unassembled WGS sequence"/>
</dbReference>
<dbReference type="PANTHER" id="PTHR44167:SF18">
    <property type="entry name" value="PROTEIN KINASE DOMAIN-CONTAINING PROTEIN"/>
    <property type="match status" value="1"/>
</dbReference>
<keyword evidence="2 3" id="KW-0067">ATP-binding</keyword>
<organism evidence="6 7">
    <name type="scientific">Penicillium brevicompactum</name>
    <dbReference type="NCBI Taxonomy" id="5074"/>
    <lineage>
        <taxon>Eukaryota</taxon>
        <taxon>Fungi</taxon>
        <taxon>Dikarya</taxon>
        <taxon>Ascomycota</taxon>
        <taxon>Pezizomycotina</taxon>
        <taxon>Eurotiomycetes</taxon>
        <taxon>Eurotiomycetidae</taxon>
        <taxon>Eurotiales</taxon>
        <taxon>Aspergillaceae</taxon>
        <taxon>Penicillium</taxon>
    </lineage>
</organism>
<keyword evidence="7" id="KW-1185">Reference proteome</keyword>
<evidence type="ECO:0000259" key="5">
    <source>
        <dbReference type="PROSITE" id="PS50011"/>
    </source>
</evidence>
<dbReference type="InterPro" id="IPR008271">
    <property type="entry name" value="Ser/Thr_kinase_AS"/>
</dbReference>
<dbReference type="Gene3D" id="3.30.200.20">
    <property type="entry name" value="Phosphorylase Kinase, domain 1"/>
    <property type="match status" value="1"/>
</dbReference>
<evidence type="ECO:0000256" key="1">
    <source>
        <dbReference type="ARBA" id="ARBA00022741"/>
    </source>
</evidence>